<comment type="caution">
    <text evidence="1">The sequence shown here is derived from an EMBL/GenBank/DDBJ whole genome shotgun (WGS) entry which is preliminary data.</text>
</comment>
<proteinExistence type="predicted"/>
<name>A0A4U0PHJ8_9SPHI</name>
<evidence type="ECO:0000313" key="1">
    <source>
        <dbReference type="EMBL" id="TJZ62324.1"/>
    </source>
</evidence>
<dbReference type="OrthoDB" id="9807907at2"/>
<dbReference type="Proteomes" id="UP000306808">
    <property type="component" value="Unassembled WGS sequence"/>
</dbReference>
<dbReference type="EMBL" id="SUME01000002">
    <property type="protein sequence ID" value="TJZ62324.1"/>
    <property type="molecule type" value="Genomic_DNA"/>
</dbReference>
<accession>A0A4U0PHJ8</accession>
<organism evidence="1 2">
    <name type="scientific">Sphingobacterium olei</name>
    <dbReference type="NCBI Taxonomy" id="2571155"/>
    <lineage>
        <taxon>Bacteria</taxon>
        <taxon>Pseudomonadati</taxon>
        <taxon>Bacteroidota</taxon>
        <taxon>Sphingobacteriia</taxon>
        <taxon>Sphingobacteriales</taxon>
        <taxon>Sphingobacteriaceae</taxon>
        <taxon>Sphingobacterium</taxon>
    </lineage>
</organism>
<gene>
    <name evidence="1" type="ORF">FAZ15_07405</name>
</gene>
<dbReference type="Pfam" id="PF13412">
    <property type="entry name" value="HTH_24"/>
    <property type="match status" value="1"/>
</dbReference>
<protein>
    <submittedName>
        <fullName evidence="1">Winged helix-turn-helix transcriptional regulator</fullName>
    </submittedName>
</protein>
<dbReference type="SUPFAM" id="SSF46785">
    <property type="entry name" value="Winged helix' DNA-binding domain"/>
    <property type="match status" value="1"/>
</dbReference>
<dbReference type="AlphaFoldDB" id="A0A4U0PHJ8"/>
<keyword evidence="2" id="KW-1185">Reference proteome</keyword>
<dbReference type="RefSeq" id="WP_136900658.1">
    <property type="nucleotide sequence ID" value="NZ_SUME01000002.1"/>
</dbReference>
<sequence length="92" mass="10598">MFPSLISSARNTTYCTIRAIRERNHKITIPELSEIVGINATNIQDNVKKLHDMGKINCIDPAKGGHWKIIDGYYDTPDLFRGNCYRRMTKTR</sequence>
<dbReference type="InterPro" id="IPR036390">
    <property type="entry name" value="WH_DNA-bd_sf"/>
</dbReference>
<reference evidence="1 2" key="1">
    <citation type="submission" date="2019-04" db="EMBL/GenBank/DDBJ databases">
        <title>Sphingobacterium olei sp. nov., isolated from oil-contaminated soil.</title>
        <authorList>
            <person name="Liu B."/>
        </authorList>
    </citation>
    <scope>NUCLEOTIDE SEQUENCE [LARGE SCALE GENOMIC DNA]</scope>
    <source>
        <strain evidence="1 2">HAL-9</strain>
    </source>
</reference>
<evidence type="ECO:0000313" key="2">
    <source>
        <dbReference type="Proteomes" id="UP000306808"/>
    </source>
</evidence>